<dbReference type="Gene3D" id="2.60.120.590">
    <property type="entry name" value="Alpha-ketoglutarate-dependent dioxygenase AlkB-like"/>
    <property type="match status" value="1"/>
</dbReference>
<dbReference type="InterPro" id="IPR037151">
    <property type="entry name" value="AlkB-like_sf"/>
</dbReference>
<dbReference type="AlphaFoldDB" id="A0AAD5XRA5"/>
<keyword evidence="4" id="KW-1185">Reference proteome</keyword>
<feature type="compositionally biased region" description="Polar residues" evidence="1">
    <location>
        <begin position="273"/>
        <end position="289"/>
    </location>
</feature>
<dbReference type="SUPFAM" id="SSF51197">
    <property type="entry name" value="Clavaminate synthase-like"/>
    <property type="match status" value="1"/>
</dbReference>
<evidence type="ECO:0000313" key="3">
    <source>
        <dbReference type="EMBL" id="KAJ3179845.1"/>
    </source>
</evidence>
<evidence type="ECO:0000259" key="2">
    <source>
        <dbReference type="PROSITE" id="PS51471"/>
    </source>
</evidence>
<comment type="caution">
    <text evidence="3">The sequence shown here is derived from an EMBL/GenBank/DDBJ whole genome shotgun (WGS) entry which is preliminary data.</text>
</comment>
<dbReference type="GO" id="GO:0070988">
    <property type="term" value="P:demethylation"/>
    <property type="evidence" value="ECO:0007669"/>
    <property type="project" value="InterPro"/>
</dbReference>
<dbReference type="Proteomes" id="UP001212152">
    <property type="component" value="Unassembled WGS sequence"/>
</dbReference>
<accession>A0AAD5XRA5</accession>
<dbReference type="Pfam" id="PF13532">
    <property type="entry name" value="2OG-FeII_Oxy_2"/>
    <property type="match status" value="1"/>
</dbReference>
<feature type="domain" description="Fe2OG dioxygenase" evidence="2">
    <location>
        <begin position="220"/>
        <end position="359"/>
    </location>
</feature>
<evidence type="ECO:0000313" key="4">
    <source>
        <dbReference type="Proteomes" id="UP001212152"/>
    </source>
</evidence>
<dbReference type="GO" id="GO:0016491">
    <property type="term" value="F:oxidoreductase activity"/>
    <property type="evidence" value="ECO:0007669"/>
    <property type="project" value="TreeGrafter"/>
</dbReference>
<proteinExistence type="predicted"/>
<dbReference type="EMBL" id="JADGJQ010000019">
    <property type="protein sequence ID" value="KAJ3179845.1"/>
    <property type="molecule type" value="Genomic_DNA"/>
</dbReference>
<protein>
    <submittedName>
        <fullName evidence="3">Alkylated DNA repair protein alkB 8</fullName>
    </submittedName>
</protein>
<dbReference type="PANTHER" id="PTHR12463">
    <property type="entry name" value="OXYGENASE-RELATED"/>
    <property type="match status" value="1"/>
</dbReference>
<name>A0AAD5XRA5_9FUNG</name>
<dbReference type="PROSITE" id="PS51471">
    <property type="entry name" value="FE2OG_OXY"/>
    <property type="match status" value="1"/>
</dbReference>
<sequence>MSSTTARKGRSKLDRQLEIFARFEHEPVDVLTSTTPTPFLLILNAGSTGSIGGIAGHDLEAACKVYPGFRAIEMLLGRPYSYALFDTAQHAAAAYAGLKDVWIPMTHGNAKRLLLAFATRMSPDVALWTPAEVALAVPGLTVVPGFVSPAEETAILSSLANSQQESAWTTLGKRRVRHFGYRFDYIRRTVDRDTSAAEPMPSWAERVIAAYGQMFPDADIPDQLTVNEYEPGSSIPPHTDTHSAFGDAILSVSLQGDVVMEFRCPIDSGDHVPSTSPSAEDGNGSSNDSDVLDAALTPPPKHTRFRVVNVHLPARSLLIMDGDARYQWEHSIRPRRTDVVRGQTVSRTTRVSLTFRSVKHEPRCEGCPWPRACDLAK</sequence>
<dbReference type="GO" id="GO:0032451">
    <property type="term" value="F:demethylase activity"/>
    <property type="evidence" value="ECO:0007669"/>
    <property type="project" value="TreeGrafter"/>
</dbReference>
<reference evidence="3" key="1">
    <citation type="submission" date="2020-05" db="EMBL/GenBank/DDBJ databases">
        <title>Phylogenomic resolution of chytrid fungi.</title>
        <authorList>
            <person name="Stajich J.E."/>
            <person name="Amses K."/>
            <person name="Simmons R."/>
            <person name="Seto K."/>
            <person name="Myers J."/>
            <person name="Bonds A."/>
            <person name="Quandt C.A."/>
            <person name="Barry K."/>
            <person name="Liu P."/>
            <person name="Grigoriev I."/>
            <person name="Longcore J.E."/>
            <person name="James T.Y."/>
        </authorList>
    </citation>
    <scope>NUCLEOTIDE SEQUENCE</scope>
    <source>
        <strain evidence="3">JEL0379</strain>
    </source>
</reference>
<dbReference type="InterPro" id="IPR005123">
    <property type="entry name" value="Oxoglu/Fe-dep_dioxygenase_dom"/>
</dbReference>
<gene>
    <name evidence="3" type="primary">ALKBH8_2</name>
    <name evidence="3" type="ORF">HDU87_002413</name>
</gene>
<dbReference type="PANTHER" id="PTHR12463:SF1">
    <property type="entry name" value="2-OXOGLUTARATE AND FE-DEPENDENT OXYGENASE FAMILY PROTEIN"/>
    <property type="match status" value="1"/>
</dbReference>
<dbReference type="InterPro" id="IPR032857">
    <property type="entry name" value="ALKBH4"/>
</dbReference>
<feature type="region of interest" description="Disordered" evidence="1">
    <location>
        <begin position="269"/>
        <end position="298"/>
    </location>
</feature>
<organism evidence="3 4">
    <name type="scientific">Geranomyces variabilis</name>
    <dbReference type="NCBI Taxonomy" id="109894"/>
    <lineage>
        <taxon>Eukaryota</taxon>
        <taxon>Fungi</taxon>
        <taxon>Fungi incertae sedis</taxon>
        <taxon>Chytridiomycota</taxon>
        <taxon>Chytridiomycota incertae sedis</taxon>
        <taxon>Chytridiomycetes</taxon>
        <taxon>Spizellomycetales</taxon>
        <taxon>Powellomycetaceae</taxon>
        <taxon>Geranomyces</taxon>
    </lineage>
</organism>
<evidence type="ECO:0000256" key="1">
    <source>
        <dbReference type="SAM" id="MobiDB-lite"/>
    </source>
</evidence>
<dbReference type="InterPro" id="IPR027450">
    <property type="entry name" value="AlkB-like"/>
</dbReference>